<protein>
    <submittedName>
        <fullName evidence="1">Uncharacterized protein</fullName>
    </submittedName>
</protein>
<proteinExistence type="predicted"/>
<name>A0A518K7C9_9BACT</name>
<reference evidence="1 2" key="1">
    <citation type="submission" date="2019-02" db="EMBL/GenBank/DDBJ databases">
        <title>Deep-cultivation of Planctomycetes and their phenomic and genomic characterization uncovers novel biology.</title>
        <authorList>
            <person name="Wiegand S."/>
            <person name="Jogler M."/>
            <person name="Boedeker C."/>
            <person name="Pinto D."/>
            <person name="Vollmers J."/>
            <person name="Rivas-Marin E."/>
            <person name="Kohn T."/>
            <person name="Peeters S.H."/>
            <person name="Heuer A."/>
            <person name="Rast P."/>
            <person name="Oberbeckmann S."/>
            <person name="Bunk B."/>
            <person name="Jeske O."/>
            <person name="Meyerdierks A."/>
            <person name="Storesund J.E."/>
            <person name="Kallscheuer N."/>
            <person name="Luecker S."/>
            <person name="Lage O.M."/>
            <person name="Pohl T."/>
            <person name="Merkel B.J."/>
            <person name="Hornburger P."/>
            <person name="Mueller R.-W."/>
            <person name="Bruemmer F."/>
            <person name="Labrenz M."/>
            <person name="Spormann A.M."/>
            <person name="Op den Camp H."/>
            <person name="Overmann J."/>
            <person name="Amann R."/>
            <person name="Jetten M.S.M."/>
            <person name="Mascher T."/>
            <person name="Medema M.H."/>
            <person name="Devos D.P."/>
            <person name="Kaster A.-K."/>
            <person name="Ovreas L."/>
            <person name="Rohde M."/>
            <person name="Galperin M.Y."/>
            <person name="Jogler C."/>
        </authorList>
    </citation>
    <scope>NUCLEOTIDE SEQUENCE [LARGE SCALE GENOMIC DNA]</scope>
    <source>
        <strain evidence="1 2">Spa11</strain>
    </source>
</reference>
<gene>
    <name evidence="1" type="ORF">Spa11_18660</name>
</gene>
<dbReference type="KEGG" id="bmei:Spa11_18660"/>
<organism evidence="1 2">
    <name type="scientific">Botrimarina mediterranea</name>
    <dbReference type="NCBI Taxonomy" id="2528022"/>
    <lineage>
        <taxon>Bacteria</taxon>
        <taxon>Pseudomonadati</taxon>
        <taxon>Planctomycetota</taxon>
        <taxon>Planctomycetia</taxon>
        <taxon>Pirellulales</taxon>
        <taxon>Lacipirellulaceae</taxon>
        <taxon>Botrimarina</taxon>
    </lineage>
</organism>
<dbReference type="Proteomes" id="UP000316426">
    <property type="component" value="Chromosome"/>
</dbReference>
<dbReference type="EMBL" id="CP036349">
    <property type="protein sequence ID" value="QDV73667.1"/>
    <property type="molecule type" value="Genomic_DNA"/>
</dbReference>
<dbReference type="AlphaFoldDB" id="A0A518K7C9"/>
<evidence type="ECO:0000313" key="1">
    <source>
        <dbReference type="EMBL" id="QDV73667.1"/>
    </source>
</evidence>
<evidence type="ECO:0000313" key="2">
    <source>
        <dbReference type="Proteomes" id="UP000316426"/>
    </source>
</evidence>
<sequence>MHGGIDLGFCNFASRGDGLATKLPGTGEKQFPTPNEQRTAVDMRHNVTSYEFGDRCRMSFEVDGELVAIEPTEGGRLLTLRVLRVCGGNGAQALWSCGADGVLELVAEASERQRILALGLSARQRAALKKRLSGLSCEEADKLLSEFSKEASVK</sequence>
<keyword evidence="2" id="KW-1185">Reference proteome</keyword>
<accession>A0A518K7C9</accession>